<dbReference type="GO" id="GO:0005737">
    <property type="term" value="C:cytoplasm"/>
    <property type="evidence" value="ECO:0007669"/>
    <property type="project" value="UniProtKB-SubCell"/>
</dbReference>
<dbReference type="EC" id="2.7.7.87" evidence="3"/>
<organism evidence="13 14">
    <name type="scientific">Candidatus Uhrbacteria bacterium RIFCSPLOWO2_02_FULL_48_12</name>
    <dbReference type="NCBI Taxonomy" id="1802407"/>
    <lineage>
        <taxon>Bacteria</taxon>
        <taxon>Candidatus Uhriibacteriota</taxon>
    </lineage>
</organism>
<dbReference type="PROSITE" id="PS51163">
    <property type="entry name" value="YRDC"/>
    <property type="match status" value="1"/>
</dbReference>
<reference evidence="13 14" key="1">
    <citation type="journal article" date="2016" name="Nat. Commun.">
        <title>Thousands of microbial genomes shed light on interconnected biogeochemical processes in an aquifer system.</title>
        <authorList>
            <person name="Anantharaman K."/>
            <person name="Brown C.T."/>
            <person name="Hug L.A."/>
            <person name="Sharon I."/>
            <person name="Castelle C.J."/>
            <person name="Probst A.J."/>
            <person name="Thomas B.C."/>
            <person name="Singh A."/>
            <person name="Wilkins M.J."/>
            <person name="Karaoz U."/>
            <person name="Brodie E.L."/>
            <person name="Williams K.H."/>
            <person name="Hubbard S.S."/>
            <person name="Banfield J.F."/>
        </authorList>
    </citation>
    <scope>NUCLEOTIDE SEQUENCE [LARGE SCALE GENOMIC DNA]</scope>
</reference>
<evidence type="ECO:0000256" key="3">
    <source>
        <dbReference type="ARBA" id="ARBA00012584"/>
    </source>
</evidence>
<dbReference type="GO" id="GO:0008033">
    <property type="term" value="P:tRNA processing"/>
    <property type="evidence" value="ECO:0007669"/>
    <property type="project" value="UniProtKB-KW"/>
</dbReference>
<dbReference type="SUPFAM" id="SSF55821">
    <property type="entry name" value="YrdC/RibB"/>
    <property type="match status" value="1"/>
</dbReference>
<dbReference type="GO" id="GO:0061710">
    <property type="term" value="F:L-threonylcarbamoyladenylate synthase"/>
    <property type="evidence" value="ECO:0007669"/>
    <property type="project" value="UniProtKB-EC"/>
</dbReference>
<keyword evidence="5" id="KW-0808">Transferase</keyword>
<dbReference type="Pfam" id="PF01300">
    <property type="entry name" value="Sua5_yciO_yrdC"/>
    <property type="match status" value="1"/>
</dbReference>
<dbReference type="NCBIfam" id="TIGR00057">
    <property type="entry name" value="L-threonylcarbamoyladenylate synthase"/>
    <property type="match status" value="1"/>
</dbReference>
<keyword evidence="8" id="KW-0547">Nucleotide-binding</keyword>
<dbReference type="PANTHER" id="PTHR17490:SF16">
    <property type="entry name" value="THREONYLCARBAMOYL-AMP SYNTHASE"/>
    <property type="match status" value="1"/>
</dbReference>
<evidence type="ECO:0000256" key="4">
    <source>
        <dbReference type="ARBA" id="ARBA00022490"/>
    </source>
</evidence>
<evidence type="ECO:0000256" key="10">
    <source>
        <dbReference type="ARBA" id="ARBA00029774"/>
    </source>
</evidence>
<dbReference type="STRING" id="1802407.A3I40_00030"/>
<protein>
    <recommendedName>
        <fullName evidence="10">L-threonylcarbamoyladenylate synthase</fullName>
        <ecNumber evidence="3">2.7.7.87</ecNumber>
    </recommendedName>
    <alternativeName>
        <fullName evidence="10">L-threonylcarbamoyladenylate synthase</fullName>
    </alternativeName>
</protein>
<dbReference type="PANTHER" id="PTHR17490">
    <property type="entry name" value="SUA5"/>
    <property type="match status" value="1"/>
</dbReference>
<comment type="subcellular location">
    <subcellularLocation>
        <location evidence="1">Cytoplasm</location>
    </subcellularLocation>
</comment>
<dbReference type="InterPro" id="IPR006070">
    <property type="entry name" value="Sua5-like_dom"/>
</dbReference>
<evidence type="ECO:0000256" key="5">
    <source>
        <dbReference type="ARBA" id="ARBA00022679"/>
    </source>
</evidence>
<keyword evidence="6" id="KW-0819">tRNA processing</keyword>
<dbReference type="GO" id="GO:0000049">
    <property type="term" value="F:tRNA binding"/>
    <property type="evidence" value="ECO:0007669"/>
    <property type="project" value="TreeGrafter"/>
</dbReference>
<dbReference type="Proteomes" id="UP000178723">
    <property type="component" value="Unassembled WGS sequence"/>
</dbReference>
<dbReference type="GO" id="GO:0005524">
    <property type="term" value="F:ATP binding"/>
    <property type="evidence" value="ECO:0007669"/>
    <property type="project" value="UniProtKB-KW"/>
</dbReference>
<dbReference type="GO" id="GO:0003725">
    <property type="term" value="F:double-stranded RNA binding"/>
    <property type="evidence" value="ECO:0007669"/>
    <property type="project" value="InterPro"/>
</dbReference>
<evidence type="ECO:0000256" key="1">
    <source>
        <dbReference type="ARBA" id="ARBA00004496"/>
    </source>
</evidence>
<dbReference type="EMBL" id="MGEP01000064">
    <property type="protein sequence ID" value="OGL85645.1"/>
    <property type="molecule type" value="Genomic_DNA"/>
</dbReference>
<comment type="similarity">
    <text evidence="2">Belongs to the SUA5 family.</text>
</comment>
<sequence length="210" mass="23150">MTLGIKTVLFVPLILLKTTDEAVEQLRAGVLVIYPTETAYALGADATNERAVRRVFSAKRRTKNKTLPLIVGSWAMASRYGKFSASLKRLAKRYWPGPLTIVVPARGKIARGVLGQARTAALRVSSHHLARTLSQRLHRPIVSTSANLNGQKNIYSVQSLKKSFAKTPHKIYFLSGDTLPRRPPSTIVALKNGMLKVLRQGSIKVKGIRN</sequence>
<keyword evidence="7" id="KW-0548">Nucleotidyltransferase</keyword>
<evidence type="ECO:0000256" key="2">
    <source>
        <dbReference type="ARBA" id="ARBA00007663"/>
    </source>
</evidence>
<dbReference type="InterPro" id="IPR050156">
    <property type="entry name" value="TC-AMP_synthase_SUA5"/>
</dbReference>
<feature type="domain" description="YrdC-like" evidence="12">
    <location>
        <begin position="16"/>
        <end position="203"/>
    </location>
</feature>
<evidence type="ECO:0000259" key="12">
    <source>
        <dbReference type="PROSITE" id="PS51163"/>
    </source>
</evidence>
<comment type="caution">
    <text evidence="13">The sequence shown here is derived from an EMBL/GenBank/DDBJ whole genome shotgun (WGS) entry which is preliminary data.</text>
</comment>
<evidence type="ECO:0000256" key="6">
    <source>
        <dbReference type="ARBA" id="ARBA00022694"/>
    </source>
</evidence>
<keyword evidence="4" id="KW-0963">Cytoplasm</keyword>
<dbReference type="GO" id="GO:0006450">
    <property type="term" value="P:regulation of translational fidelity"/>
    <property type="evidence" value="ECO:0007669"/>
    <property type="project" value="TreeGrafter"/>
</dbReference>
<gene>
    <name evidence="13" type="ORF">A3I40_00030</name>
</gene>
<evidence type="ECO:0000313" key="14">
    <source>
        <dbReference type="Proteomes" id="UP000178723"/>
    </source>
</evidence>
<proteinExistence type="inferred from homology"/>
<evidence type="ECO:0000256" key="7">
    <source>
        <dbReference type="ARBA" id="ARBA00022695"/>
    </source>
</evidence>
<dbReference type="Gene3D" id="3.90.870.10">
    <property type="entry name" value="DHBP synthase"/>
    <property type="match status" value="1"/>
</dbReference>
<evidence type="ECO:0000256" key="8">
    <source>
        <dbReference type="ARBA" id="ARBA00022741"/>
    </source>
</evidence>
<keyword evidence="9" id="KW-0067">ATP-binding</keyword>
<accession>A0A1F7V596</accession>
<evidence type="ECO:0000313" key="13">
    <source>
        <dbReference type="EMBL" id="OGL85645.1"/>
    </source>
</evidence>
<dbReference type="InterPro" id="IPR017945">
    <property type="entry name" value="DHBP_synth_RibB-like_a/b_dom"/>
</dbReference>
<evidence type="ECO:0000256" key="11">
    <source>
        <dbReference type="ARBA" id="ARBA00048366"/>
    </source>
</evidence>
<comment type="catalytic activity">
    <reaction evidence="11">
        <text>L-threonine + hydrogencarbonate + ATP = L-threonylcarbamoyladenylate + diphosphate + H2O</text>
        <dbReference type="Rhea" id="RHEA:36407"/>
        <dbReference type="ChEBI" id="CHEBI:15377"/>
        <dbReference type="ChEBI" id="CHEBI:17544"/>
        <dbReference type="ChEBI" id="CHEBI:30616"/>
        <dbReference type="ChEBI" id="CHEBI:33019"/>
        <dbReference type="ChEBI" id="CHEBI:57926"/>
        <dbReference type="ChEBI" id="CHEBI:73682"/>
        <dbReference type="EC" id="2.7.7.87"/>
    </reaction>
</comment>
<evidence type="ECO:0000256" key="9">
    <source>
        <dbReference type="ARBA" id="ARBA00022840"/>
    </source>
</evidence>
<name>A0A1F7V596_9BACT</name>
<dbReference type="AlphaFoldDB" id="A0A1F7V596"/>